<dbReference type="InterPro" id="IPR011009">
    <property type="entry name" value="Kinase-like_dom_sf"/>
</dbReference>
<sequence length="523" mass="58021">MAAGRRVIGNRYELDDLPLGPGGMGEVYAGYDQKLDRRVAVKLIRFPHSRPDESLVKRFLHEARVMARLEHPGTPTIYDVDVLDESQAEPRPFIVMQFVDGVTMDDVLSEHHPLPVNWVAAMGAQITAVLCAAHERGILHRDLKPSNLMLTRESSVKVLDFGLAMFHDPEMSRLTRTGTILGTPAYMSPEQVRGATVGPQSDLYALGLVLHEMLTGRRLYDGPSEYRIFERQVNETAPPVRERRSDVPPELDRLVLQLLEKRAEDRPAQALTVYSRLLPFMSGVRSLPGTVDRAYEPARIYTQVAASIDGHAGAAPHQAPPTAEPAVPETSQAQGMENFSRSDIQEARREADSLVREARYGQAFEVLDAVAAPATQVLGVEDPDVLSLRFEMARLLFEGGDYRRAAPAFAELHVDLTQVYGPDDDRVFHCRQREATCRALMGQTGEALRLLQALLTDEQTAYGADDSRPLELRQQIGLMQLGAGDTERARTTLAGLLDDLTRLYGPNHPIAIKVRESLSRLAI</sequence>
<keyword evidence="6" id="KW-0067">ATP-binding</keyword>
<keyword evidence="4" id="KW-0547">Nucleotide-binding</keyword>
<keyword evidence="5 8" id="KW-0418">Kinase</keyword>
<dbReference type="STRING" id="58117.SAMN05421833_12820"/>
<evidence type="ECO:0000256" key="5">
    <source>
        <dbReference type="ARBA" id="ARBA00022777"/>
    </source>
</evidence>
<dbReference type="EMBL" id="FTNI01000028">
    <property type="protein sequence ID" value="SIS10766.1"/>
    <property type="molecule type" value="Genomic_DNA"/>
</dbReference>
<dbReference type="Pfam" id="PF00069">
    <property type="entry name" value="Pkinase"/>
    <property type="match status" value="1"/>
</dbReference>
<evidence type="ECO:0000313" key="9">
    <source>
        <dbReference type="Proteomes" id="UP000186096"/>
    </source>
</evidence>
<dbReference type="Proteomes" id="UP000186096">
    <property type="component" value="Unassembled WGS sequence"/>
</dbReference>
<dbReference type="Gene3D" id="3.30.200.20">
    <property type="entry name" value="Phosphorylase Kinase, domain 1"/>
    <property type="match status" value="1"/>
</dbReference>
<dbReference type="SUPFAM" id="SSF48452">
    <property type="entry name" value="TPR-like"/>
    <property type="match status" value="1"/>
</dbReference>
<dbReference type="PROSITE" id="PS00108">
    <property type="entry name" value="PROTEIN_KINASE_ST"/>
    <property type="match status" value="1"/>
</dbReference>
<dbReference type="InterPro" id="IPR000719">
    <property type="entry name" value="Prot_kinase_dom"/>
</dbReference>
<evidence type="ECO:0000256" key="2">
    <source>
        <dbReference type="ARBA" id="ARBA00022527"/>
    </source>
</evidence>
<dbReference type="GO" id="GO:0004674">
    <property type="term" value="F:protein serine/threonine kinase activity"/>
    <property type="evidence" value="ECO:0007669"/>
    <property type="project" value="UniProtKB-KW"/>
</dbReference>
<feature type="domain" description="Protein kinase" evidence="7">
    <location>
        <begin position="13"/>
        <end position="281"/>
    </location>
</feature>
<dbReference type="GO" id="GO:0005524">
    <property type="term" value="F:ATP binding"/>
    <property type="evidence" value="ECO:0007669"/>
    <property type="project" value="UniProtKB-KW"/>
</dbReference>
<evidence type="ECO:0000259" key="7">
    <source>
        <dbReference type="PROSITE" id="PS50011"/>
    </source>
</evidence>
<dbReference type="InterPro" id="IPR008271">
    <property type="entry name" value="Ser/Thr_kinase_AS"/>
</dbReference>
<accession>A0A1N7GE61</accession>
<dbReference type="SMART" id="SM00220">
    <property type="entry name" value="S_TKc"/>
    <property type="match status" value="1"/>
</dbReference>
<evidence type="ECO:0000256" key="4">
    <source>
        <dbReference type="ARBA" id="ARBA00022741"/>
    </source>
</evidence>
<evidence type="ECO:0000256" key="6">
    <source>
        <dbReference type="ARBA" id="ARBA00022840"/>
    </source>
</evidence>
<evidence type="ECO:0000256" key="3">
    <source>
        <dbReference type="ARBA" id="ARBA00022679"/>
    </source>
</evidence>
<keyword evidence="9" id="KW-1185">Reference proteome</keyword>
<organism evidence="8 9">
    <name type="scientific">Microbispora rosea</name>
    <dbReference type="NCBI Taxonomy" id="58117"/>
    <lineage>
        <taxon>Bacteria</taxon>
        <taxon>Bacillati</taxon>
        <taxon>Actinomycetota</taxon>
        <taxon>Actinomycetes</taxon>
        <taxon>Streptosporangiales</taxon>
        <taxon>Streptosporangiaceae</taxon>
        <taxon>Microbispora</taxon>
    </lineage>
</organism>
<name>A0A1N7GE61_9ACTN</name>
<evidence type="ECO:0000313" key="8">
    <source>
        <dbReference type="EMBL" id="SIS10766.1"/>
    </source>
</evidence>
<dbReference type="PANTHER" id="PTHR43289">
    <property type="entry name" value="MITOGEN-ACTIVATED PROTEIN KINASE KINASE KINASE 20-RELATED"/>
    <property type="match status" value="1"/>
</dbReference>
<proteinExistence type="predicted"/>
<reference evidence="9" key="1">
    <citation type="submission" date="2017-01" db="EMBL/GenBank/DDBJ databases">
        <authorList>
            <person name="Varghese N."/>
            <person name="Submissions S."/>
        </authorList>
    </citation>
    <scope>NUCLEOTIDE SEQUENCE [LARGE SCALE GENOMIC DNA]</scope>
    <source>
        <strain evidence="9">ATCC 12950</strain>
    </source>
</reference>
<dbReference type="RefSeq" id="WP_076440372.1">
    <property type="nucleotide sequence ID" value="NZ_FTNI01000028.1"/>
</dbReference>
<dbReference type="Gene3D" id="1.10.510.10">
    <property type="entry name" value="Transferase(Phosphotransferase) domain 1"/>
    <property type="match status" value="1"/>
</dbReference>
<dbReference type="SUPFAM" id="SSF56112">
    <property type="entry name" value="Protein kinase-like (PK-like)"/>
    <property type="match status" value="1"/>
</dbReference>
<dbReference type="Gene3D" id="1.25.40.10">
    <property type="entry name" value="Tetratricopeptide repeat domain"/>
    <property type="match status" value="1"/>
</dbReference>
<dbReference type="AlphaFoldDB" id="A0A1N7GE61"/>
<evidence type="ECO:0000256" key="1">
    <source>
        <dbReference type="ARBA" id="ARBA00012513"/>
    </source>
</evidence>
<dbReference type="CDD" id="cd14014">
    <property type="entry name" value="STKc_PknB_like"/>
    <property type="match status" value="1"/>
</dbReference>
<dbReference type="EC" id="2.7.11.1" evidence="1"/>
<dbReference type="PANTHER" id="PTHR43289:SF6">
    <property type="entry name" value="SERINE_THREONINE-PROTEIN KINASE NEKL-3"/>
    <property type="match status" value="1"/>
</dbReference>
<dbReference type="InterPro" id="IPR011990">
    <property type="entry name" value="TPR-like_helical_dom_sf"/>
</dbReference>
<keyword evidence="2" id="KW-0723">Serine/threonine-protein kinase</keyword>
<dbReference type="PROSITE" id="PS50011">
    <property type="entry name" value="PROTEIN_KINASE_DOM"/>
    <property type="match status" value="1"/>
</dbReference>
<gene>
    <name evidence="8" type="ORF">SAMN05421833_12820</name>
</gene>
<keyword evidence="3" id="KW-0808">Transferase</keyword>
<protein>
    <recommendedName>
        <fullName evidence="1">non-specific serine/threonine protein kinase</fullName>
        <ecNumber evidence="1">2.7.11.1</ecNumber>
    </recommendedName>
</protein>